<keyword evidence="2" id="KW-1185">Reference proteome</keyword>
<sequence length="73" mass="7993">MSESVRPRPIAPIAQDNMLLGTAKLWKCTADSILPPIGGLLPERATGKGLCLRIESWDRRCGSTSPVLCRQYP</sequence>
<organism evidence="1 2">
    <name type="scientific">Paeniglutamicibacter sulfureus</name>
    <dbReference type="NCBI Taxonomy" id="43666"/>
    <lineage>
        <taxon>Bacteria</taxon>
        <taxon>Bacillati</taxon>
        <taxon>Actinomycetota</taxon>
        <taxon>Actinomycetes</taxon>
        <taxon>Micrococcales</taxon>
        <taxon>Micrococcaceae</taxon>
        <taxon>Paeniglutamicibacter</taxon>
    </lineage>
</organism>
<name>A0ABU2BJM2_9MICC</name>
<dbReference type="Proteomes" id="UP001183817">
    <property type="component" value="Unassembled WGS sequence"/>
</dbReference>
<protein>
    <submittedName>
        <fullName evidence="1">Uncharacterized protein</fullName>
    </submittedName>
</protein>
<accession>A0ABU2BJM2</accession>
<dbReference type="EMBL" id="JAVDYI010000001">
    <property type="protein sequence ID" value="MDR7358436.1"/>
    <property type="molecule type" value="Genomic_DNA"/>
</dbReference>
<evidence type="ECO:0000313" key="2">
    <source>
        <dbReference type="Proteomes" id="UP001183817"/>
    </source>
</evidence>
<reference evidence="1 2" key="1">
    <citation type="submission" date="2023-07" db="EMBL/GenBank/DDBJ databases">
        <title>Sequencing the genomes of 1000 actinobacteria strains.</title>
        <authorList>
            <person name="Klenk H.-P."/>
        </authorList>
    </citation>
    <scope>NUCLEOTIDE SEQUENCE [LARGE SCALE GENOMIC DNA]</scope>
    <source>
        <strain evidence="1 2">DSM 20167</strain>
    </source>
</reference>
<proteinExistence type="predicted"/>
<comment type="caution">
    <text evidence="1">The sequence shown here is derived from an EMBL/GenBank/DDBJ whole genome shotgun (WGS) entry which is preliminary data.</text>
</comment>
<evidence type="ECO:0000313" key="1">
    <source>
        <dbReference type="EMBL" id="MDR7358436.1"/>
    </source>
</evidence>
<gene>
    <name evidence="1" type="ORF">J2S64_002127</name>
</gene>